<dbReference type="Pfam" id="PF00654">
    <property type="entry name" value="Voltage_CLC"/>
    <property type="match status" value="1"/>
</dbReference>
<keyword evidence="4 10" id="KW-1133">Transmembrane helix</keyword>
<dbReference type="InterPro" id="IPR050368">
    <property type="entry name" value="ClC-type_chloride_channel"/>
</dbReference>
<keyword evidence="12" id="KW-1185">Reference proteome</keyword>
<organism evidence="11 12">
    <name type="scientific">Methanocorpusculum petauri</name>
    <dbReference type="NCBI Taxonomy" id="3002863"/>
    <lineage>
        <taxon>Archaea</taxon>
        <taxon>Methanobacteriati</taxon>
        <taxon>Methanobacteriota</taxon>
        <taxon>Stenosarchaea group</taxon>
        <taxon>Methanomicrobia</taxon>
        <taxon>Methanomicrobiales</taxon>
        <taxon>Methanocorpusculaceae</taxon>
        <taxon>Methanocorpusculum</taxon>
    </lineage>
</organism>
<evidence type="ECO:0000313" key="11">
    <source>
        <dbReference type="EMBL" id="MCZ0860065.1"/>
    </source>
</evidence>
<evidence type="ECO:0000256" key="6">
    <source>
        <dbReference type="ARBA" id="ARBA00023136"/>
    </source>
</evidence>
<dbReference type="SUPFAM" id="SSF81340">
    <property type="entry name" value="Clc chloride channel"/>
    <property type="match status" value="1"/>
</dbReference>
<proteinExistence type="predicted"/>
<dbReference type="PANTHER" id="PTHR43427">
    <property type="entry name" value="CHLORIDE CHANNEL PROTEIN CLC-E"/>
    <property type="match status" value="1"/>
</dbReference>
<comment type="caution">
    <text evidence="11">The sequence shown here is derived from an EMBL/GenBank/DDBJ whole genome shotgun (WGS) entry which is preliminary data.</text>
</comment>
<dbReference type="Proteomes" id="UP001141422">
    <property type="component" value="Unassembled WGS sequence"/>
</dbReference>
<evidence type="ECO:0000256" key="8">
    <source>
        <dbReference type="ARBA" id="ARBA00023214"/>
    </source>
</evidence>
<dbReference type="EMBL" id="JAPTGB010000004">
    <property type="protein sequence ID" value="MCZ0860065.1"/>
    <property type="molecule type" value="Genomic_DNA"/>
</dbReference>
<accession>A0ABT4IEA6</accession>
<feature type="transmembrane region" description="Helical" evidence="10">
    <location>
        <begin position="165"/>
        <end position="190"/>
    </location>
</feature>
<reference evidence="11" key="1">
    <citation type="submission" date="2022-12" db="EMBL/GenBank/DDBJ databases">
        <title>Isolation and characterisation of novel Methanocorpusculum spp. from native Australian herbivores indicates the genus is ancestrally host-associated.</title>
        <authorList>
            <person name="Volmer J.G."/>
            <person name="Soo R.M."/>
            <person name="Evans P.N."/>
            <person name="Hoedt E.C."/>
            <person name="Astorga Alsina A.L."/>
            <person name="Woodcroft B.J."/>
            <person name="Tyson G.W."/>
            <person name="Hugenholtz P."/>
            <person name="Morrison M."/>
        </authorList>
    </citation>
    <scope>NUCLEOTIDE SEQUENCE</scope>
    <source>
        <strain evidence="11">MG</strain>
    </source>
</reference>
<keyword evidence="6 10" id="KW-0472">Membrane</keyword>
<evidence type="ECO:0000256" key="2">
    <source>
        <dbReference type="ARBA" id="ARBA00022448"/>
    </source>
</evidence>
<sequence>MNEKKCESSFRKLILIGITVGVISGFGALLFFKGLEYGTALVMEMLFGANLPLEGQTAAEIAGWTPPPFIWLILPIICGGALLSGLIVYFFAPEAEGHGTDAAIRAYHGDGKIRWRVPIVKAVASIITIATGGSAGREGPTAQIAAGFGAFIADVFHLSPRERKIAIATGIGAGIGTIFKAPLGGAILAAEILYLRDFEADVVMPSFLASIIGYSIFGFFEGYAPIFGAASLVWSVAQIPLFLLLGGIAAAVGIFYVKTFYGTKAVFDRVAVRYHIPKYVKPVLGAFLIGVLIIVLSYLSPETMMVGLASLGSGYGFVQMAMYNMLPLSVLILLPVVKTITTSLTIGSGGSGGVFAPGLAVGGFAGGAFGMFLHLILPEIVPLASVPAFVIVGMLALFGGIAHAPIAIMIMVLEMTGDFSLFVPAMGAVAVAYMLIGKQTIFHEQRLCREEPEEYWDGRHVK</sequence>
<gene>
    <name evidence="11" type="ORF">O0S10_02325</name>
</gene>
<feature type="transmembrane region" description="Helical" evidence="10">
    <location>
        <begin position="232"/>
        <end position="257"/>
    </location>
</feature>
<keyword evidence="7" id="KW-0869">Chloride channel</keyword>
<evidence type="ECO:0000256" key="10">
    <source>
        <dbReference type="SAM" id="Phobius"/>
    </source>
</evidence>
<keyword evidence="3 10" id="KW-0812">Transmembrane</keyword>
<name>A0ABT4IEA6_9EURY</name>
<keyword evidence="8" id="KW-0868">Chloride</keyword>
<evidence type="ECO:0000256" key="7">
    <source>
        <dbReference type="ARBA" id="ARBA00023173"/>
    </source>
</evidence>
<feature type="transmembrane region" description="Helical" evidence="10">
    <location>
        <begin position="279"/>
        <end position="299"/>
    </location>
</feature>
<evidence type="ECO:0000313" key="12">
    <source>
        <dbReference type="Proteomes" id="UP001141422"/>
    </source>
</evidence>
<evidence type="ECO:0000256" key="1">
    <source>
        <dbReference type="ARBA" id="ARBA00004141"/>
    </source>
</evidence>
<protein>
    <submittedName>
        <fullName evidence="11">Chloride channel protein</fullName>
    </submittedName>
</protein>
<dbReference type="RefSeq" id="WP_268924287.1">
    <property type="nucleotide sequence ID" value="NZ_JAPTGB010000004.1"/>
</dbReference>
<evidence type="ECO:0000256" key="3">
    <source>
        <dbReference type="ARBA" id="ARBA00022692"/>
    </source>
</evidence>
<evidence type="ECO:0000256" key="9">
    <source>
        <dbReference type="ARBA" id="ARBA00023303"/>
    </source>
</evidence>
<keyword evidence="2" id="KW-0813">Transport</keyword>
<feature type="transmembrane region" description="Helical" evidence="10">
    <location>
        <begin position="389"/>
        <end position="413"/>
    </location>
</feature>
<dbReference type="Gene3D" id="1.10.3080.10">
    <property type="entry name" value="Clc chloride channel"/>
    <property type="match status" value="1"/>
</dbReference>
<feature type="transmembrane region" description="Helical" evidence="10">
    <location>
        <begin position="311"/>
        <end position="334"/>
    </location>
</feature>
<dbReference type="InterPro" id="IPR014743">
    <property type="entry name" value="Cl-channel_core"/>
</dbReference>
<dbReference type="InterPro" id="IPR001807">
    <property type="entry name" value="ClC"/>
</dbReference>
<feature type="transmembrane region" description="Helical" evidence="10">
    <location>
        <begin position="354"/>
        <end position="377"/>
    </location>
</feature>
<feature type="transmembrane region" description="Helical" evidence="10">
    <location>
        <begin position="12"/>
        <end position="32"/>
    </location>
</feature>
<dbReference type="PRINTS" id="PR00762">
    <property type="entry name" value="CLCHANNEL"/>
</dbReference>
<evidence type="ECO:0000256" key="5">
    <source>
        <dbReference type="ARBA" id="ARBA00023065"/>
    </source>
</evidence>
<feature type="transmembrane region" description="Helical" evidence="10">
    <location>
        <begin position="419"/>
        <end position="436"/>
    </location>
</feature>
<dbReference type="CDD" id="cd00400">
    <property type="entry name" value="Voltage_gated_ClC"/>
    <property type="match status" value="1"/>
</dbReference>
<feature type="transmembrane region" description="Helical" evidence="10">
    <location>
        <begin position="113"/>
        <end position="135"/>
    </location>
</feature>
<feature type="transmembrane region" description="Helical" evidence="10">
    <location>
        <begin position="202"/>
        <end position="220"/>
    </location>
</feature>
<keyword evidence="5" id="KW-0406">Ion transport</keyword>
<comment type="subcellular location">
    <subcellularLocation>
        <location evidence="1">Membrane</location>
        <topology evidence="1">Multi-pass membrane protein</topology>
    </subcellularLocation>
</comment>
<feature type="transmembrane region" description="Helical" evidence="10">
    <location>
        <begin position="69"/>
        <end position="92"/>
    </location>
</feature>
<evidence type="ECO:0000256" key="4">
    <source>
        <dbReference type="ARBA" id="ARBA00022989"/>
    </source>
</evidence>
<dbReference type="PANTHER" id="PTHR43427:SF6">
    <property type="entry name" value="CHLORIDE CHANNEL PROTEIN CLC-E"/>
    <property type="match status" value="1"/>
</dbReference>
<keyword evidence="9" id="KW-0407">Ion channel</keyword>